<reference evidence="1" key="1">
    <citation type="submission" date="2015-11" db="EMBL/GenBank/DDBJ databases">
        <title>De novo transcriptome assembly of four potential Pierce s Disease insect vectors from Arizona vineyards.</title>
        <authorList>
            <person name="Tassone E.E."/>
        </authorList>
    </citation>
    <scope>NUCLEOTIDE SEQUENCE</scope>
</reference>
<accession>A0A1B6IVM0</accession>
<gene>
    <name evidence="1" type="ORF">g.14229</name>
</gene>
<sequence length="141" mass="15479">FYSVCFSVGSLSSDCEPGVSCLHRNSVRHLGGGGPDNHLRGPRPCDRGWHEARGYSLALSQLSVWVFGVAVVRRVESSGIPKDPGVGCALFRNGGKIYLLKQFQCSNNLKIKIQSFIKKTLTERKVSHTPDNSKVTNCVLF</sequence>
<proteinExistence type="predicted"/>
<name>A0A1B6IVM0_9HEMI</name>
<dbReference type="EMBL" id="GECU01016764">
    <property type="protein sequence ID" value="JAS90942.1"/>
    <property type="molecule type" value="Transcribed_RNA"/>
</dbReference>
<organism evidence="1">
    <name type="scientific">Homalodisca liturata</name>
    <dbReference type="NCBI Taxonomy" id="320908"/>
    <lineage>
        <taxon>Eukaryota</taxon>
        <taxon>Metazoa</taxon>
        <taxon>Ecdysozoa</taxon>
        <taxon>Arthropoda</taxon>
        <taxon>Hexapoda</taxon>
        <taxon>Insecta</taxon>
        <taxon>Pterygota</taxon>
        <taxon>Neoptera</taxon>
        <taxon>Paraneoptera</taxon>
        <taxon>Hemiptera</taxon>
        <taxon>Auchenorrhyncha</taxon>
        <taxon>Membracoidea</taxon>
        <taxon>Cicadellidae</taxon>
        <taxon>Cicadellinae</taxon>
        <taxon>Proconiini</taxon>
        <taxon>Homalodisca</taxon>
    </lineage>
</organism>
<feature type="non-terminal residue" evidence="1">
    <location>
        <position position="1"/>
    </location>
</feature>
<dbReference type="AlphaFoldDB" id="A0A1B6IVM0"/>
<evidence type="ECO:0000313" key="1">
    <source>
        <dbReference type="EMBL" id="JAS90942.1"/>
    </source>
</evidence>
<protein>
    <submittedName>
        <fullName evidence="1">Uncharacterized protein</fullName>
    </submittedName>
</protein>